<evidence type="ECO:0000256" key="2">
    <source>
        <dbReference type="ARBA" id="ARBA00022448"/>
    </source>
</evidence>
<evidence type="ECO:0000256" key="5">
    <source>
        <dbReference type="ARBA" id="ARBA00022692"/>
    </source>
</evidence>
<keyword evidence="11" id="KW-1185">Reference proteome</keyword>
<dbReference type="KEGG" id="sgp:SpiGrapes_2675"/>
<sequence>MKIMKRHKLFEFWNMTSFGILALFVVFLVFPIAGLLKEAVVTSDGRFSLDAFARFFGKSYYYSTIFNSFKIAFFSMALCLLLGIPFAYFYSFYKMKGRKLLFILCLLCTMSAPFIGAYAWILLLGNNGLLTNLLKTIGINNVSIYGFGGIVLVQTMKLFPLVVIYMNGAFRDVDNSLMEAAESMGCKGVNRFFKILITLTMPTILAAALLVFMRSFADFGTPLLIGRGYTTFPVLIYNEYLGENGADYHFASAISIIAVIVTGFFFLLQKIATSKFKFTISAMHPIEQKECHHASGILMHIYCYALVAISMLPQLYIIYMSFRKYNNSILLNGYSLVNYQKAFSKNLLRATNNTLIISIFTLAIIVVLAVLIAYLVVRKGNAISNLIDTISMLPYIMPGAVIGIALVIVYSHKPFCIAGTLVIMVIALAIRRLPFTSRSATAAMMKISPSIEEAALSLGASKLKSFVKITVPMMSSGIISGAVLSWVSIITEMSSGVILYNNRTITLTIGTYVAINNGIYGVAAAFATVTTILTIICLMVYLKFTKIENVRM</sequence>
<dbReference type="PROSITE" id="PS50928">
    <property type="entry name" value="ABC_TM1"/>
    <property type="match status" value="2"/>
</dbReference>
<evidence type="ECO:0000256" key="6">
    <source>
        <dbReference type="ARBA" id="ARBA00022989"/>
    </source>
</evidence>
<dbReference type="Gene3D" id="1.10.3720.10">
    <property type="entry name" value="MetI-like"/>
    <property type="match status" value="2"/>
</dbReference>
<feature type="transmembrane region" description="Helical" evidence="8">
    <location>
        <begin position="144"/>
        <end position="170"/>
    </location>
</feature>
<dbReference type="AlphaFoldDB" id="G8QVC0"/>
<dbReference type="Proteomes" id="UP000005632">
    <property type="component" value="Chromosome"/>
</dbReference>
<feature type="transmembrane region" description="Helical" evidence="8">
    <location>
        <begin position="519"/>
        <end position="542"/>
    </location>
</feature>
<feature type="transmembrane region" description="Helical" evidence="8">
    <location>
        <begin position="417"/>
        <end position="435"/>
    </location>
</feature>
<dbReference type="PANTHER" id="PTHR43357:SF3">
    <property type="entry name" value="FE(3+)-TRANSPORT SYSTEM PERMEASE PROTEIN FBPB 2"/>
    <property type="match status" value="1"/>
</dbReference>
<keyword evidence="7 8" id="KW-0472">Membrane</keyword>
<feature type="transmembrane region" description="Helical" evidence="8">
    <location>
        <begin position="248"/>
        <end position="268"/>
    </location>
</feature>
<keyword evidence="5 8" id="KW-0812">Transmembrane</keyword>
<dbReference type="SUPFAM" id="SSF161098">
    <property type="entry name" value="MetI-like"/>
    <property type="match status" value="2"/>
</dbReference>
<evidence type="ECO:0000256" key="4">
    <source>
        <dbReference type="ARBA" id="ARBA00022519"/>
    </source>
</evidence>
<feature type="transmembrane region" description="Helical" evidence="8">
    <location>
        <begin position="191"/>
        <end position="213"/>
    </location>
</feature>
<feature type="transmembrane region" description="Helical" evidence="8">
    <location>
        <begin position="71"/>
        <end position="93"/>
    </location>
</feature>
<dbReference type="InterPro" id="IPR035906">
    <property type="entry name" value="MetI-like_sf"/>
</dbReference>
<dbReference type="GO" id="GO:0005886">
    <property type="term" value="C:plasma membrane"/>
    <property type="evidence" value="ECO:0007669"/>
    <property type="project" value="UniProtKB-SubCell"/>
</dbReference>
<feature type="transmembrane region" description="Helical" evidence="8">
    <location>
        <begin position="355"/>
        <end position="377"/>
    </location>
</feature>
<dbReference type="Pfam" id="PF00528">
    <property type="entry name" value="BPD_transp_1"/>
    <property type="match status" value="2"/>
</dbReference>
<keyword evidence="3" id="KW-1003">Cell membrane</keyword>
<evidence type="ECO:0000256" key="8">
    <source>
        <dbReference type="RuleBase" id="RU363032"/>
    </source>
</evidence>
<comment type="subcellular location">
    <subcellularLocation>
        <location evidence="1">Cell inner membrane</location>
        <topology evidence="1">Multi-pass membrane protein</topology>
    </subcellularLocation>
    <subcellularLocation>
        <location evidence="8">Cell membrane</location>
        <topology evidence="8">Multi-pass membrane protein</topology>
    </subcellularLocation>
</comment>
<feature type="transmembrane region" description="Helical" evidence="8">
    <location>
        <begin position="478"/>
        <end position="499"/>
    </location>
</feature>
<evidence type="ECO:0000313" key="10">
    <source>
        <dbReference type="EMBL" id="AEV30435.1"/>
    </source>
</evidence>
<evidence type="ECO:0000256" key="3">
    <source>
        <dbReference type="ARBA" id="ARBA00022475"/>
    </source>
</evidence>
<keyword evidence="2 8" id="KW-0813">Transport</keyword>
<dbReference type="EMBL" id="CP003155">
    <property type="protein sequence ID" value="AEV30435.1"/>
    <property type="molecule type" value="Genomic_DNA"/>
</dbReference>
<protein>
    <submittedName>
        <fullName evidence="10">ABC-type Fe3+ transport system, permease component</fullName>
    </submittedName>
</protein>
<keyword evidence="6 8" id="KW-1133">Transmembrane helix</keyword>
<gene>
    <name evidence="10" type="ordered locus">SpiGrapes_2675</name>
</gene>
<evidence type="ECO:0000256" key="1">
    <source>
        <dbReference type="ARBA" id="ARBA00004429"/>
    </source>
</evidence>
<feature type="transmembrane region" description="Helical" evidence="8">
    <location>
        <begin position="100"/>
        <end position="124"/>
    </location>
</feature>
<dbReference type="GO" id="GO:0055085">
    <property type="term" value="P:transmembrane transport"/>
    <property type="evidence" value="ECO:0007669"/>
    <property type="project" value="InterPro"/>
</dbReference>
<accession>G8QVC0</accession>
<feature type="domain" description="ABC transmembrane type-1" evidence="9">
    <location>
        <begin position="351"/>
        <end position="541"/>
    </location>
</feature>
<dbReference type="STRING" id="158190.SpiGrapes_2675"/>
<feature type="transmembrane region" description="Helical" evidence="8">
    <location>
        <begin position="389"/>
        <end position="411"/>
    </location>
</feature>
<dbReference type="HOGENOM" id="CLU_021838_1_0_12"/>
<evidence type="ECO:0000259" key="9">
    <source>
        <dbReference type="PROSITE" id="PS50928"/>
    </source>
</evidence>
<evidence type="ECO:0000313" key="11">
    <source>
        <dbReference type="Proteomes" id="UP000005632"/>
    </source>
</evidence>
<reference evidence="10 11" key="1">
    <citation type="submission" date="2011-11" db="EMBL/GenBank/DDBJ databases">
        <title>Complete sequence of Spirochaeta sp. grapes.</title>
        <authorList>
            <consortium name="US DOE Joint Genome Institute"/>
            <person name="Lucas S."/>
            <person name="Han J."/>
            <person name="Lapidus A."/>
            <person name="Cheng J.-F."/>
            <person name="Goodwin L."/>
            <person name="Pitluck S."/>
            <person name="Peters L."/>
            <person name="Ovchinnikova G."/>
            <person name="Munk A.C."/>
            <person name="Detter J.C."/>
            <person name="Han C."/>
            <person name="Tapia R."/>
            <person name="Land M."/>
            <person name="Hauser L."/>
            <person name="Kyrpides N."/>
            <person name="Ivanova N."/>
            <person name="Pagani I."/>
            <person name="Ritalahtilisa K."/>
            <person name="Loeffler F."/>
            <person name="Woyke T."/>
        </authorList>
    </citation>
    <scope>NUCLEOTIDE SEQUENCE [LARGE SCALE GENOMIC DNA]</scope>
    <source>
        <strain evidence="11">ATCC BAA-1885 / DSM 22778 / Grapes</strain>
    </source>
</reference>
<keyword evidence="4" id="KW-0997">Cell inner membrane</keyword>
<dbReference type="PANTHER" id="PTHR43357">
    <property type="entry name" value="INNER MEMBRANE ABC TRANSPORTER PERMEASE PROTEIN YDCV"/>
    <property type="match status" value="1"/>
</dbReference>
<comment type="similarity">
    <text evidence="8">Belongs to the binding-protein-dependent transport system permease family.</text>
</comment>
<feature type="domain" description="ABC transmembrane type-1" evidence="9">
    <location>
        <begin position="65"/>
        <end position="269"/>
    </location>
</feature>
<dbReference type="RefSeq" id="WP_014271275.1">
    <property type="nucleotide sequence ID" value="NC_016633.1"/>
</dbReference>
<evidence type="ECO:0000256" key="7">
    <source>
        <dbReference type="ARBA" id="ARBA00023136"/>
    </source>
</evidence>
<dbReference type="eggNOG" id="COG1178">
    <property type="taxonomic scope" value="Bacteria"/>
</dbReference>
<name>G8QVC0_SPHPG</name>
<feature type="transmembrane region" description="Helical" evidence="8">
    <location>
        <begin position="12"/>
        <end position="36"/>
    </location>
</feature>
<organism evidence="10 11">
    <name type="scientific">Sphaerochaeta pleomorpha (strain ATCC BAA-1885 / DSM 22778 / Grapes)</name>
    <dbReference type="NCBI Taxonomy" id="158190"/>
    <lineage>
        <taxon>Bacteria</taxon>
        <taxon>Pseudomonadati</taxon>
        <taxon>Spirochaetota</taxon>
        <taxon>Spirochaetia</taxon>
        <taxon>Spirochaetales</taxon>
        <taxon>Sphaerochaetaceae</taxon>
        <taxon>Sphaerochaeta</taxon>
    </lineage>
</organism>
<dbReference type="InterPro" id="IPR000515">
    <property type="entry name" value="MetI-like"/>
</dbReference>
<proteinExistence type="inferred from homology"/>
<feature type="transmembrane region" description="Helical" evidence="8">
    <location>
        <begin position="301"/>
        <end position="322"/>
    </location>
</feature>
<dbReference type="CDD" id="cd06261">
    <property type="entry name" value="TM_PBP2"/>
    <property type="match status" value="2"/>
</dbReference>